<feature type="region of interest" description="Disordered" evidence="1">
    <location>
        <begin position="1"/>
        <end position="25"/>
    </location>
</feature>
<gene>
    <name evidence="2" type="ORF">D6D13_05449</name>
</gene>
<name>A0A4S9CSD4_AURPU</name>
<comment type="caution">
    <text evidence="2">The sequence shown here is derived from an EMBL/GenBank/DDBJ whole genome shotgun (WGS) entry which is preliminary data.</text>
</comment>
<protein>
    <submittedName>
        <fullName evidence="2">Uncharacterized protein</fullName>
    </submittedName>
</protein>
<evidence type="ECO:0000256" key="1">
    <source>
        <dbReference type="SAM" id="MobiDB-lite"/>
    </source>
</evidence>
<organism evidence="2">
    <name type="scientific">Aureobasidium pullulans</name>
    <name type="common">Black yeast</name>
    <name type="synonym">Pullularia pullulans</name>
    <dbReference type="NCBI Taxonomy" id="5580"/>
    <lineage>
        <taxon>Eukaryota</taxon>
        <taxon>Fungi</taxon>
        <taxon>Dikarya</taxon>
        <taxon>Ascomycota</taxon>
        <taxon>Pezizomycotina</taxon>
        <taxon>Dothideomycetes</taxon>
        <taxon>Dothideomycetidae</taxon>
        <taxon>Dothideales</taxon>
        <taxon>Saccotheciaceae</taxon>
        <taxon>Aureobasidium</taxon>
    </lineage>
</organism>
<dbReference type="AlphaFoldDB" id="A0A4S9CSD4"/>
<accession>A0A4S9CSD4</accession>
<dbReference type="EMBL" id="QZAS01000017">
    <property type="protein sequence ID" value="THX10305.1"/>
    <property type="molecule type" value="Genomic_DNA"/>
</dbReference>
<reference evidence="2" key="1">
    <citation type="submission" date="2018-10" db="EMBL/GenBank/DDBJ databases">
        <title>Fifty Aureobasidium pullulans genomes reveal a recombining polyextremotolerant generalist.</title>
        <authorList>
            <person name="Gostincar C."/>
            <person name="Turk M."/>
            <person name="Zajc J."/>
            <person name="Gunde-Cimerman N."/>
        </authorList>
    </citation>
    <scope>NUCLEOTIDE SEQUENCE [LARGE SCALE GENOMIC DNA]</scope>
    <source>
        <strain evidence="2">EXF-10085</strain>
    </source>
</reference>
<sequence length="193" mass="21746">MSSTRAIEATLPFYPPEGSGEARDSDHSDFAVYSLVPQNDAGRQSLLHDLNTGDMANGFCCLAPSPDFADRTIRDVYDYHIEAAKQDDNSMHPHFFIVADKEDWKKNGVLVVYLLVDRSLHSEGDGDEDGFEFVVGVGRCSVDEADCVGCNLDIANVGWDELKESWQRDGWDDDDCYTNKRYFKYNHKTGEEN</sequence>
<proteinExistence type="predicted"/>
<evidence type="ECO:0000313" key="2">
    <source>
        <dbReference type="EMBL" id="THX10305.1"/>
    </source>
</evidence>